<comment type="caution">
    <text evidence="2">The sequence shown here is derived from an EMBL/GenBank/DDBJ whole genome shotgun (WGS) entry which is preliminary data.</text>
</comment>
<keyword evidence="3" id="KW-1185">Reference proteome</keyword>
<dbReference type="Proteomes" id="UP000214610">
    <property type="component" value="Unassembled WGS sequence"/>
</dbReference>
<name>A0A227KAQ1_9BURK</name>
<gene>
    <name evidence="2" type="ORF">ADH67_12885</name>
</gene>
<dbReference type="RefSeq" id="WP_066595465.1">
    <property type="nucleotide sequence ID" value="NZ_CAJTBZ010000024.1"/>
</dbReference>
<feature type="region of interest" description="Disordered" evidence="1">
    <location>
        <begin position="48"/>
        <end position="96"/>
    </location>
</feature>
<dbReference type="GeneID" id="78362894"/>
<sequence length="96" mass="10719">MRNHPKIIVLLLVIGAFLGVLIFNETAPEEPKQTIMEKVTSTLSTVAKNLKEEGQKHKQQLQPDTKDSPREPEAHEGPEPPHNSKPKLKKPETAPI</sequence>
<dbReference type="AlphaFoldDB" id="A0A227KAQ1"/>
<proteinExistence type="predicted"/>
<evidence type="ECO:0000256" key="1">
    <source>
        <dbReference type="SAM" id="MobiDB-lite"/>
    </source>
</evidence>
<evidence type="ECO:0000313" key="2">
    <source>
        <dbReference type="EMBL" id="OXE44289.1"/>
    </source>
</evidence>
<accession>A0A227KAQ1</accession>
<organism evidence="2 3">
    <name type="scientific">Turicimonas muris</name>
    <dbReference type="NCBI Taxonomy" id="1796652"/>
    <lineage>
        <taxon>Bacteria</taxon>
        <taxon>Pseudomonadati</taxon>
        <taxon>Pseudomonadota</taxon>
        <taxon>Betaproteobacteria</taxon>
        <taxon>Burkholderiales</taxon>
        <taxon>Sutterellaceae</taxon>
        <taxon>Turicimonas</taxon>
    </lineage>
</organism>
<reference evidence="3" key="1">
    <citation type="submission" date="2017-05" db="EMBL/GenBank/DDBJ databases">
        <title>Improved OligoMM genomes.</title>
        <authorList>
            <person name="Garzetti D."/>
        </authorList>
    </citation>
    <scope>NUCLEOTIDE SEQUENCE [LARGE SCALE GENOMIC DNA]</scope>
    <source>
        <strain evidence="3">YL45</strain>
    </source>
</reference>
<evidence type="ECO:0000313" key="3">
    <source>
        <dbReference type="Proteomes" id="UP000214610"/>
    </source>
</evidence>
<dbReference type="EMBL" id="NHMP01000015">
    <property type="protein sequence ID" value="OXE44289.1"/>
    <property type="molecule type" value="Genomic_DNA"/>
</dbReference>
<protein>
    <submittedName>
        <fullName evidence="2">Uncharacterized protein</fullName>
    </submittedName>
</protein>
<feature type="compositionally biased region" description="Basic and acidic residues" evidence="1">
    <location>
        <begin position="64"/>
        <end position="79"/>
    </location>
</feature>